<evidence type="ECO:0000313" key="7">
    <source>
        <dbReference type="Proteomes" id="UP001430584"/>
    </source>
</evidence>
<feature type="compositionally biased region" description="Pro residues" evidence="4">
    <location>
        <begin position="493"/>
        <end position="502"/>
    </location>
</feature>
<dbReference type="RefSeq" id="XP_066630106.1">
    <property type="nucleotide sequence ID" value="XM_066779302.1"/>
</dbReference>
<dbReference type="Proteomes" id="UP001430584">
    <property type="component" value="Unassembled WGS sequence"/>
</dbReference>
<evidence type="ECO:0000313" key="6">
    <source>
        <dbReference type="EMBL" id="KAL0257077.1"/>
    </source>
</evidence>
<evidence type="ECO:0000256" key="3">
    <source>
        <dbReference type="ARBA" id="ARBA00023242"/>
    </source>
</evidence>
<dbReference type="EMBL" id="JAJVCZ030000008">
    <property type="protein sequence ID" value="KAL0257077.1"/>
    <property type="molecule type" value="Genomic_DNA"/>
</dbReference>
<accession>A0ABR3C8V4</accession>
<dbReference type="PANTHER" id="PTHR31001:SF50">
    <property type="entry name" value="ZN(II)2CYS6 TRANSCRIPTION FACTOR (EUROFUNG)"/>
    <property type="match status" value="1"/>
</dbReference>
<protein>
    <recommendedName>
        <fullName evidence="5">Zn(2)-C6 fungal-type domain-containing protein</fullName>
    </recommendedName>
</protein>
<dbReference type="InterPro" id="IPR001138">
    <property type="entry name" value="Zn2Cys6_DnaBD"/>
</dbReference>
<dbReference type="Pfam" id="PF00172">
    <property type="entry name" value="Zn_clus"/>
    <property type="match status" value="1"/>
</dbReference>
<keyword evidence="7" id="KW-1185">Reference proteome</keyword>
<keyword evidence="3" id="KW-0539">Nucleus</keyword>
<dbReference type="InterPro" id="IPR036864">
    <property type="entry name" value="Zn2-C6_fun-type_DNA-bd_sf"/>
</dbReference>
<comment type="subcellular location">
    <subcellularLocation>
        <location evidence="1">Nucleus</location>
    </subcellularLocation>
</comment>
<dbReference type="PANTHER" id="PTHR31001">
    <property type="entry name" value="UNCHARACTERIZED TRANSCRIPTIONAL REGULATORY PROTEIN"/>
    <property type="match status" value="1"/>
</dbReference>
<feature type="region of interest" description="Disordered" evidence="4">
    <location>
        <begin position="46"/>
        <end position="67"/>
    </location>
</feature>
<evidence type="ECO:0000256" key="1">
    <source>
        <dbReference type="ARBA" id="ARBA00004123"/>
    </source>
</evidence>
<organism evidence="6 7">
    <name type="scientific">Diplodia seriata</name>
    <dbReference type="NCBI Taxonomy" id="420778"/>
    <lineage>
        <taxon>Eukaryota</taxon>
        <taxon>Fungi</taxon>
        <taxon>Dikarya</taxon>
        <taxon>Ascomycota</taxon>
        <taxon>Pezizomycotina</taxon>
        <taxon>Dothideomycetes</taxon>
        <taxon>Dothideomycetes incertae sedis</taxon>
        <taxon>Botryosphaeriales</taxon>
        <taxon>Botryosphaeriaceae</taxon>
        <taxon>Diplodia</taxon>
    </lineage>
</organism>
<gene>
    <name evidence="6" type="ORF">SLS55_007887</name>
</gene>
<dbReference type="CDD" id="cd12148">
    <property type="entry name" value="fungal_TF_MHR"/>
    <property type="match status" value="1"/>
</dbReference>
<feature type="compositionally biased region" description="Low complexity" evidence="4">
    <location>
        <begin position="923"/>
        <end position="937"/>
    </location>
</feature>
<feature type="region of interest" description="Disordered" evidence="4">
    <location>
        <begin position="1015"/>
        <end position="1049"/>
    </location>
</feature>
<dbReference type="Gene3D" id="4.10.240.10">
    <property type="entry name" value="Zn(2)-C6 fungal-type DNA-binding domain"/>
    <property type="match status" value="1"/>
</dbReference>
<reference evidence="6 7" key="1">
    <citation type="submission" date="2024-02" db="EMBL/GenBank/DDBJ databases">
        <title>De novo assembly and annotation of 12 fungi associated with fruit tree decline syndrome in Ontario, Canada.</title>
        <authorList>
            <person name="Sulman M."/>
            <person name="Ellouze W."/>
            <person name="Ilyukhin E."/>
        </authorList>
    </citation>
    <scope>NUCLEOTIDE SEQUENCE [LARGE SCALE GENOMIC DNA]</scope>
    <source>
        <strain evidence="6 7">FDS-637</strain>
    </source>
</reference>
<dbReference type="InterPro" id="IPR050613">
    <property type="entry name" value="Sec_Metabolite_Reg"/>
</dbReference>
<feature type="region of interest" description="Disordered" evidence="4">
    <location>
        <begin position="922"/>
        <end position="964"/>
    </location>
</feature>
<feature type="region of interest" description="Disordered" evidence="4">
    <location>
        <begin position="470"/>
        <end position="515"/>
    </location>
</feature>
<feature type="region of interest" description="Disordered" evidence="4">
    <location>
        <begin position="1108"/>
        <end position="1129"/>
    </location>
</feature>
<feature type="compositionally biased region" description="Low complexity" evidence="4">
    <location>
        <begin position="1015"/>
        <end position="1037"/>
    </location>
</feature>
<feature type="compositionally biased region" description="Basic and acidic residues" evidence="4">
    <location>
        <begin position="504"/>
        <end position="515"/>
    </location>
</feature>
<dbReference type="CDD" id="cd00067">
    <property type="entry name" value="GAL4"/>
    <property type="match status" value="1"/>
</dbReference>
<evidence type="ECO:0000256" key="4">
    <source>
        <dbReference type="SAM" id="MobiDB-lite"/>
    </source>
</evidence>
<comment type="caution">
    <text evidence="6">The sequence shown here is derived from an EMBL/GenBank/DDBJ whole genome shotgun (WGS) entry which is preliminary data.</text>
</comment>
<proteinExistence type="predicted"/>
<feature type="domain" description="Zn(2)-C6 fungal-type" evidence="5">
    <location>
        <begin position="408"/>
        <end position="432"/>
    </location>
</feature>
<feature type="region of interest" description="Disordered" evidence="4">
    <location>
        <begin position="980"/>
        <end position="999"/>
    </location>
</feature>
<sequence length="1129" mass="125728">MTYDRILKRAELLVQYTLDQLHDERFGMFHRLEVIKDEIGPTSNTIMAPWDMDEDNPQQQQQQSESPVISNGRFIGLLRAHKTLSEALSLNAAHIRSINRQRASMIETLAALSRDPVQLQARILCIMVTTPHVYRRRATTDDGGNDWLAGCIAFYGHGGGWGGIVGVEDTPSSNTTTTTPSFSTVVALDYPTTLSHLGPKPSTATITASNTSINTPTTATFPPRDPPHASYAWCPVTKTYFPLADMSAATIVDRHDADGSFAAADARNVIPMSRRVAEAWRARMFFLMPVKGKGEGGEWSKQQARWSYQIVLAPAPMASSTQLHQGGEGGISRKELDGVVLKWKNGCRPRMELMHLRFVRDLLALRGEGGKQACLVGWDKARWLAREWRRRMVGWAGEGGRLLAREEVRCDKAQPCSACRRSGVECVFPVQRAQRKKHGRRNEELLRRLDHLEGLVDRLGGEVAVTAHAASGEPLPQPEQQSPADVVPGVSSAPPPHPLRPRGPPREDGTYPVMKEDGGRYLGEDFWTSLSTEVDGLRELLNEPESDEEPASTAHTSGSPPPAHDVYEKRLMNSLFVFSGDIEATDLRWLHPPAPQIRTLSDVYWDRVDPIYKVLHRPTTEPLLFDVAQDTASIPKGAGYEALLFAMYFAAVTSLTTDECLELLGKERANLAGQFRHCCEISLANADFLNSTDMQVLQAFSLTKMPLNINDNDITPDTRFAPPERTGCTDLSFSRLCQEASMAAPKFFSPAPADVDDDQKRDQWQAQIQDEVERFKERLHDKFIMHVNPSIPIQFVISQVAQIVTSEFWLLVHYPIQTRRYAFKSKATKQEILNTAITHLRVDYGLQLHPSSSKYKWYYETYVQWHPLAVALAELCVQTRGALVDEAWSIVDAVYERARSRVTDVSLWRPVRKLHQKARRARAAALRGRSGTTTTTTTEDDEMMMSGTGSLETSESPASISERSMSQLPLDNLDRYLATTAGQQQQQQQQQQQAASYHSMADENRLAAFVSVLPSSTPSSTAASMTAGQHQTHQQIPPQHPHPHQQTIPTTTPVTIHQQQQPLDILSSSAVDLSGMSLDAVDAAGAYGDPVNWQDWDDFVRSTWAAEDPNAPHQKTNTPEWLLDMGMGG</sequence>
<feature type="region of interest" description="Disordered" evidence="4">
    <location>
        <begin position="542"/>
        <end position="565"/>
    </location>
</feature>
<feature type="compositionally biased region" description="Polar residues" evidence="4">
    <location>
        <begin position="947"/>
        <end position="964"/>
    </location>
</feature>
<feature type="compositionally biased region" description="Low complexity" evidence="4">
    <location>
        <begin position="983"/>
        <end position="993"/>
    </location>
</feature>
<keyword evidence="2" id="KW-0479">Metal-binding</keyword>
<evidence type="ECO:0000259" key="5">
    <source>
        <dbReference type="Pfam" id="PF00172"/>
    </source>
</evidence>
<name>A0ABR3C8V4_9PEZI</name>
<dbReference type="GeneID" id="92011972"/>
<evidence type="ECO:0000256" key="2">
    <source>
        <dbReference type="ARBA" id="ARBA00022723"/>
    </source>
</evidence>